<dbReference type="InterPro" id="IPR005279">
    <property type="entry name" value="Dipep/tripep_permease"/>
</dbReference>
<dbReference type="SUPFAM" id="SSF103473">
    <property type="entry name" value="MFS general substrate transporter"/>
    <property type="match status" value="2"/>
</dbReference>
<evidence type="ECO:0000256" key="3">
    <source>
        <dbReference type="ARBA" id="ARBA00022475"/>
    </source>
</evidence>
<gene>
    <name evidence="10" type="ORF">SAMN05444362_1295</name>
</gene>
<protein>
    <submittedName>
        <fullName evidence="10">Proton-dependent oligopeptide transporter, POT family</fullName>
    </submittedName>
</protein>
<dbReference type="Pfam" id="PF00854">
    <property type="entry name" value="PTR2"/>
    <property type="match status" value="2"/>
</dbReference>
<feature type="transmembrane region" description="Helical" evidence="9">
    <location>
        <begin position="393"/>
        <end position="411"/>
    </location>
</feature>
<feature type="transmembrane region" description="Helical" evidence="9">
    <location>
        <begin position="149"/>
        <end position="170"/>
    </location>
</feature>
<dbReference type="GO" id="GO:1904680">
    <property type="term" value="F:peptide transmembrane transporter activity"/>
    <property type="evidence" value="ECO:0007669"/>
    <property type="project" value="InterPro"/>
</dbReference>
<evidence type="ECO:0000256" key="8">
    <source>
        <dbReference type="RuleBase" id="RU003755"/>
    </source>
</evidence>
<feature type="transmembrane region" description="Helical" evidence="9">
    <location>
        <begin position="250"/>
        <end position="267"/>
    </location>
</feature>
<keyword evidence="11" id="KW-1185">Reference proteome</keyword>
<evidence type="ECO:0000256" key="6">
    <source>
        <dbReference type="ARBA" id="ARBA00022989"/>
    </source>
</evidence>
<feature type="transmembrane region" description="Helical" evidence="9">
    <location>
        <begin position="176"/>
        <end position="199"/>
    </location>
</feature>
<dbReference type="InterPro" id="IPR000109">
    <property type="entry name" value="POT_fam"/>
</dbReference>
<dbReference type="InterPro" id="IPR050171">
    <property type="entry name" value="MFS_Transporters"/>
</dbReference>
<feature type="transmembrane region" description="Helical" evidence="9">
    <location>
        <begin position="423"/>
        <end position="442"/>
    </location>
</feature>
<dbReference type="GO" id="GO:0006857">
    <property type="term" value="P:oligopeptide transport"/>
    <property type="evidence" value="ECO:0007669"/>
    <property type="project" value="InterPro"/>
</dbReference>
<evidence type="ECO:0000313" key="10">
    <source>
        <dbReference type="EMBL" id="SHG44299.1"/>
    </source>
</evidence>
<dbReference type="PANTHER" id="PTHR23517">
    <property type="entry name" value="RESISTANCE PROTEIN MDTM, PUTATIVE-RELATED-RELATED"/>
    <property type="match status" value="1"/>
</dbReference>
<dbReference type="Gene3D" id="1.20.1250.20">
    <property type="entry name" value="MFS general substrate transporter like domains"/>
    <property type="match status" value="2"/>
</dbReference>
<keyword evidence="3" id="KW-1003">Cell membrane</keyword>
<feature type="transmembrane region" description="Helical" evidence="9">
    <location>
        <begin position="279"/>
        <end position="294"/>
    </location>
</feature>
<dbReference type="InterPro" id="IPR036259">
    <property type="entry name" value="MFS_trans_sf"/>
</dbReference>
<keyword evidence="5" id="KW-0653">Protein transport</keyword>
<comment type="subcellular location">
    <subcellularLocation>
        <location evidence="1">Cell membrane</location>
        <topology evidence="1">Multi-pass membrane protein</topology>
    </subcellularLocation>
    <subcellularLocation>
        <location evidence="8">Membrane</location>
        <topology evidence="8">Multi-pass membrane protein</topology>
    </subcellularLocation>
</comment>
<feature type="transmembrane region" description="Helical" evidence="9">
    <location>
        <begin position="220"/>
        <end position="238"/>
    </location>
</feature>
<sequence>MTDNLSPPETKVPHPKGLKYLFLTEMWERFGYYLMLGIFLLYLKDGKGMGFSPAKASDIVGTYLGLVYLTPFLGGLIADKLLGYRVSIIIGGILMAAGYSLLALPSESILWVSILLIIVGNGFFKPNISTLLGNLYSDEKYKSKKDSGYSIFYMGINVGAFVCNFVAAYMRNNYGWGYAFLAAGIGMLVGLVIFLIGTRHIKEADIIKKTSDSNSDIKKVLLYVFLPAIIFGGLAWIIPGNIFGSDSNDAFLFGCIPVIIFYASLLFRSKLEERAQIKALLSIFLIMVVFWAVFKQNATALTTFAESYTERAIPQSDTTYLKPVGMVQILKYEKDSVPMVDEKLRTAVDEHHNVIKAYDYPNYFINQPKDKLPQEGETVSLISTEIFQSVNPFFIVLLTPLVLGLFSRLKIKGKEPSTPAKMGWGLLITGLSSLVMAASVLYTDIYTDKASALWLIGTYGVITVGELLISPIGLSLVSKVSPKEITSFMMGGWFLSTSIGNKLSGMVAGMWDMFDNKSYYFLMNFIACVIAAIAIMFLVKWLKNIINQHS</sequence>
<feature type="transmembrane region" description="Helical" evidence="9">
    <location>
        <begin position="108"/>
        <end position="128"/>
    </location>
</feature>
<evidence type="ECO:0000256" key="1">
    <source>
        <dbReference type="ARBA" id="ARBA00004651"/>
    </source>
</evidence>
<comment type="similarity">
    <text evidence="8">Belongs to the major facilitator superfamily. Proton-dependent oligopeptide transporter (POT/PTR) (TC 2.A.17) family.</text>
</comment>
<dbReference type="PANTHER" id="PTHR23517:SF15">
    <property type="entry name" value="PROTON-DEPENDENT OLIGOPEPTIDE FAMILY TRANSPORT PROTEIN"/>
    <property type="match status" value="1"/>
</dbReference>
<feature type="transmembrane region" description="Helical" evidence="9">
    <location>
        <begin position="82"/>
        <end position="102"/>
    </location>
</feature>
<accession>A0A1M5JVP0</accession>
<dbReference type="GO" id="GO:0005886">
    <property type="term" value="C:plasma membrane"/>
    <property type="evidence" value="ECO:0007669"/>
    <property type="project" value="UniProtKB-SubCell"/>
</dbReference>
<evidence type="ECO:0000256" key="5">
    <source>
        <dbReference type="ARBA" id="ARBA00022856"/>
    </source>
</evidence>
<feature type="transmembrane region" description="Helical" evidence="9">
    <location>
        <begin position="454"/>
        <end position="476"/>
    </location>
</feature>
<keyword evidence="5" id="KW-0571">Peptide transport</keyword>
<dbReference type="PROSITE" id="PS01023">
    <property type="entry name" value="PTR2_2"/>
    <property type="match status" value="1"/>
</dbReference>
<name>A0A1M5JVP0_9BACT</name>
<proteinExistence type="inferred from homology"/>
<keyword evidence="6 9" id="KW-1133">Transmembrane helix</keyword>
<dbReference type="CDD" id="cd17346">
    <property type="entry name" value="MFS_DtpA_like"/>
    <property type="match status" value="1"/>
</dbReference>
<keyword evidence="2 8" id="KW-0813">Transport</keyword>
<reference evidence="11" key="1">
    <citation type="submission" date="2016-11" db="EMBL/GenBank/DDBJ databases">
        <authorList>
            <person name="Varghese N."/>
            <person name="Submissions S."/>
        </authorList>
    </citation>
    <scope>NUCLEOTIDE SEQUENCE [LARGE SCALE GENOMIC DNA]</scope>
    <source>
        <strain evidence="11">DSM 27370</strain>
    </source>
</reference>
<feature type="transmembrane region" description="Helical" evidence="9">
    <location>
        <begin position="20"/>
        <end position="43"/>
    </location>
</feature>
<dbReference type="EMBL" id="FQUC01000029">
    <property type="protein sequence ID" value="SHG44299.1"/>
    <property type="molecule type" value="Genomic_DNA"/>
</dbReference>
<evidence type="ECO:0000256" key="9">
    <source>
        <dbReference type="SAM" id="Phobius"/>
    </source>
</evidence>
<evidence type="ECO:0000256" key="7">
    <source>
        <dbReference type="ARBA" id="ARBA00023136"/>
    </source>
</evidence>
<feature type="transmembrane region" description="Helical" evidence="9">
    <location>
        <begin position="488"/>
        <end position="507"/>
    </location>
</feature>
<keyword evidence="4 8" id="KW-0812">Transmembrane</keyword>
<dbReference type="AlphaFoldDB" id="A0A1M5JVP0"/>
<organism evidence="10 11">
    <name type="scientific">Dysgonomonas macrotermitis</name>
    <dbReference type="NCBI Taxonomy" id="1346286"/>
    <lineage>
        <taxon>Bacteria</taxon>
        <taxon>Pseudomonadati</taxon>
        <taxon>Bacteroidota</taxon>
        <taxon>Bacteroidia</taxon>
        <taxon>Bacteroidales</taxon>
        <taxon>Dysgonomonadaceae</taxon>
        <taxon>Dysgonomonas</taxon>
    </lineage>
</organism>
<keyword evidence="7 9" id="KW-0472">Membrane</keyword>
<dbReference type="STRING" id="1346286.SAMN05444362_1295"/>
<evidence type="ECO:0000256" key="2">
    <source>
        <dbReference type="ARBA" id="ARBA00022448"/>
    </source>
</evidence>
<dbReference type="NCBIfam" id="TIGR00924">
    <property type="entry name" value="yjdL_sub1_fam"/>
    <property type="match status" value="1"/>
</dbReference>
<evidence type="ECO:0000313" key="11">
    <source>
        <dbReference type="Proteomes" id="UP000184480"/>
    </source>
</evidence>
<feature type="transmembrane region" description="Helical" evidence="9">
    <location>
        <begin position="519"/>
        <end position="539"/>
    </location>
</feature>
<dbReference type="RefSeq" id="WP_062185168.1">
    <property type="nucleotide sequence ID" value="NZ_BBXL01000040.1"/>
</dbReference>
<dbReference type="Proteomes" id="UP000184480">
    <property type="component" value="Unassembled WGS sequence"/>
</dbReference>
<evidence type="ECO:0000256" key="4">
    <source>
        <dbReference type="ARBA" id="ARBA00022692"/>
    </source>
</evidence>
<dbReference type="InterPro" id="IPR018456">
    <property type="entry name" value="PTR2_symporter_CS"/>
</dbReference>
<dbReference type="OrthoDB" id="9772725at2"/>